<proteinExistence type="predicted"/>
<keyword evidence="3" id="KW-1185">Reference proteome</keyword>
<evidence type="ECO:0008006" key="4">
    <source>
        <dbReference type="Google" id="ProtNLM"/>
    </source>
</evidence>
<dbReference type="EMBL" id="JBBUKT010000002">
    <property type="protein sequence ID" value="MEK7950123.1"/>
    <property type="molecule type" value="Genomic_DNA"/>
</dbReference>
<name>A0ABU9ARC2_9BACT</name>
<evidence type="ECO:0000256" key="1">
    <source>
        <dbReference type="SAM" id="SignalP"/>
    </source>
</evidence>
<dbReference type="Proteomes" id="UP001371305">
    <property type="component" value="Unassembled WGS sequence"/>
</dbReference>
<gene>
    <name evidence="2" type="ORF">WKV53_06440</name>
</gene>
<dbReference type="RefSeq" id="WP_341403536.1">
    <property type="nucleotide sequence ID" value="NZ_JBBUKT010000002.1"/>
</dbReference>
<feature type="signal peptide" evidence="1">
    <location>
        <begin position="1"/>
        <end position="27"/>
    </location>
</feature>
<accession>A0ABU9ARC2</accession>
<sequence length="289" mass="30864">MQPRIPLRAAALCAVSVLLSCLSNASAQVECWAPGMTAPVTLSESTRNRAVSFTKPYRYDVFGVAGRLILGNKAVNTSVVDNEFHLKLLGLIGTGSAVDSTAYVRLQTGLTQFYPIDLTVKGRFPGVQVGPIQQYGQSWTLCDPKNPRDVNFTFHLVGSGLLGSVLAPAYYNLNPSGYFYVLGEYHATPPVMTGDISVASNSILYGASVPITYRINRAELPPVYRPPFLGLDLGDANLTILGTPPSSSGSNTSGGVIDLPDYHAPDLVSVTVDLSGSQGNGWLKIRRTP</sequence>
<organism evidence="2 3">
    <name type="scientific">Luteolibacter soli</name>
    <dbReference type="NCBI Taxonomy" id="3135280"/>
    <lineage>
        <taxon>Bacteria</taxon>
        <taxon>Pseudomonadati</taxon>
        <taxon>Verrucomicrobiota</taxon>
        <taxon>Verrucomicrobiia</taxon>
        <taxon>Verrucomicrobiales</taxon>
        <taxon>Verrucomicrobiaceae</taxon>
        <taxon>Luteolibacter</taxon>
    </lineage>
</organism>
<dbReference type="PROSITE" id="PS51257">
    <property type="entry name" value="PROKAR_LIPOPROTEIN"/>
    <property type="match status" value="1"/>
</dbReference>
<feature type="chain" id="PRO_5046788070" description="IPT/TIG domain-containing protein" evidence="1">
    <location>
        <begin position="28"/>
        <end position="289"/>
    </location>
</feature>
<protein>
    <recommendedName>
        <fullName evidence="4">IPT/TIG domain-containing protein</fullName>
    </recommendedName>
</protein>
<evidence type="ECO:0000313" key="2">
    <source>
        <dbReference type="EMBL" id="MEK7950123.1"/>
    </source>
</evidence>
<comment type="caution">
    <text evidence="2">The sequence shown here is derived from an EMBL/GenBank/DDBJ whole genome shotgun (WGS) entry which is preliminary data.</text>
</comment>
<reference evidence="2 3" key="1">
    <citation type="submission" date="2024-04" db="EMBL/GenBank/DDBJ databases">
        <title>Luteolibacter sp. isolated from soil.</title>
        <authorList>
            <person name="An J."/>
        </authorList>
    </citation>
    <scope>NUCLEOTIDE SEQUENCE [LARGE SCALE GENOMIC DNA]</scope>
    <source>
        <strain evidence="2 3">Y139</strain>
    </source>
</reference>
<keyword evidence="1" id="KW-0732">Signal</keyword>
<evidence type="ECO:0000313" key="3">
    <source>
        <dbReference type="Proteomes" id="UP001371305"/>
    </source>
</evidence>